<dbReference type="Proteomes" id="UP000749646">
    <property type="component" value="Unassembled WGS sequence"/>
</dbReference>
<proteinExistence type="inferred from homology"/>
<organism evidence="10 11">
    <name type="scientific">Modicella reniformis</name>
    <dbReference type="NCBI Taxonomy" id="1440133"/>
    <lineage>
        <taxon>Eukaryota</taxon>
        <taxon>Fungi</taxon>
        <taxon>Fungi incertae sedis</taxon>
        <taxon>Mucoromycota</taxon>
        <taxon>Mortierellomycotina</taxon>
        <taxon>Mortierellomycetes</taxon>
        <taxon>Mortierellales</taxon>
        <taxon>Mortierellaceae</taxon>
        <taxon>Modicella</taxon>
    </lineage>
</organism>
<dbReference type="AlphaFoldDB" id="A0A9P6SVT6"/>
<dbReference type="InterPro" id="IPR000718">
    <property type="entry name" value="Peptidase_M13"/>
</dbReference>
<dbReference type="InterPro" id="IPR018497">
    <property type="entry name" value="Peptidase_M13_C"/>
</dbReference>
<keyword evidence="6" id="KW-0862">Zinc</keyword>
<evidence type="ECO:0000256" key="1">
    <source>
        <dbReference type="ARBA" id="ARBA00001947"/>
    </source>
</evidence>
<gene>
    <name evidence="10" type="ORF">BGZ65_001758</name>
</gene>
<keyword evidence="3" id="KW-0645">Protease</keyword>
<dbReference type="GO" id="GO:0046872">
    <property type="term" value="F:metal ion binding"/>
    <property type="evidence" value="ECO:0007669"/>
    <property type="project" value="UniProtKB-KW"/>
</dbReference>
<dbReference type="PRINTS" id="PR00786">
    <property type="entry name" value="NEPRILYSIN"/>
</dbReference>
<evidence type="ECO:0000256" key="2">
    <source>
        <dbReference type="ARBA" id="ARBA00007357"/>
    </source>
</evidence>
<dbReference type="Gene3D" id="3.40.390.10">
    <property type="entry name" value="Collagenase (Catalytic Domain)"/>
    <property type="match status" value="1"/>
</dbReference>
<comment type="similarity">
    <text evidence="2">Belongs to the peptidase M13 family.</text>
</comment>
<dbReference type="PANTHER" id="PTHR11733:SF167">
    <property type="entry name" value="FI17812P1-RELATED"/>
    <property type="match status" value="1"/>
</dbReference>
<dbReference type="CDD" id="cd08662">
    <property type="entry name" value="M13"/>
    <property type="match status" value="1"/>
</dbReference>
<dbReference type="GO" id="GO:0005886">
    <property type="term" value="C:plasma membrane"/>
    <property type="evidence" value="ECO:0007669"/>
    <property type="project" value="TreeGrafter"/>
</dbReference>
<dbReference type="GO" id="GO:0016485">
    <property type="term" value="P:protein processing"/>
    <property type="evidence" value="ECO:0007669"/>
    <property type="project" value="TreeGrafter"/>
</dbReference>
<evidence type="ECO:0008006" key="12">
    <source>
        <dbReference type="Google" id="ProtNLM"/>
    </source>
</evidence>
<keyword evidence="11" id="KW-1185">Reference proteome</keyword>
<dbReference type="InterPro" id="IPR008753">
    <property type="entry name" value="Peptidase_M13_N"/>
</dbReference>
<name>A0A9P6SVT6_9FUNG</name>
<evidence type="ECO:0000259" key="9">
    <source>
        <dbReference type="Pfam" id="PF05649"/>
    </source>
</evidence>
<dbReference type="SUPFAM" id="SSF55486">
    <property type="entry name" value="Metalloproteases ('zincins'), catalytic domain"/>
    <property type="match status" value="1"/>
</dbReference>
<evidence type="ECO:0000256" key="5">
    <source>
        <dbReference type="ARBA" id="ARBA00022801"/>
    </source>
</evidence>
<comment type="cofactor">
    <cofactor evidence="1">
        <name>Zn(2+)</name>
        <dbReference type="ChEBI" id="CHEBI:29105"/>
    </cofactor>
</comment>
<dbReference type="InterPro" id="IPR024079">
    <property type="entry name" value="MetalloPept_cat_dom_sf"/>
</dbReference>
<reference evidence="10" key="1">
    <citation type="journal article" date="2020" name="Fungal Divers.">
        <title>Resolving the Mortierellaceae phylogeny through synthesis of multi-gene phylogenetics and phylogenomics.</title>
        <authorList>
            <person name="Vandepol N."/>
            <person name="Liber J."/>
            <person name="Desiro A."/>
            <person name="Na H."/>
            <person name="Kennedy M."/>
            <person name="Barry K."/>
            <person name="Grigoriev I.V."/>
            <person name="Miller A.N."/>
            <person name="O'Donnell K."/>
            <person name="Stajich J.E."/>
            <person name="Bonito G."/>
        </authorList>
    </citation>
    <scope>NUCLEOTIDE SEQUENCE</scope>
    <source>
        <strain evidence="10">MES-2147</strain>
    </source>
</reference>
<dbReference type="Pfam" id="PF01431">
    <property type="entry name" value="Peptidase_M13"/>
    <property type="match status" value="1"/>
</dbReference>
<keyword evidence="7" id="KW-0482">Metalloprotease</keyword>
<sequence>MNAGSILSSYASLIHFATIYFVLKSVCTSPQCVLTAASIMNDMNLQVDPCDDFSAYACGGFWEREEIPADQDSIGYFRIVRDQNNQVIRSIASGENDKASSGSESAQRNMQKLKDLYISCMDEEGIVNVGRRPVVEQVQKVLDIFPVSDSVLIPEDAMRPLSGSSSKTDKTALSMVLAHLNKLGLHSFGSFGVSTDSKNPKRRVLELTEGGLGLPSKEYYLDDRILGIYETTVGKMFNLIMGDEAIMTTTPEAKVPNATLPTKWSMIAKDIVDFEKKLAAASTDVNDLRDSEKTYNPRTLEQISSMTPSIDWSLALRNTLPAGADILNPTIIVTSPPFQEKLESLLQMTYPETLQYHFVWAVIRQLAGHLARPYFQPLRELDAALTGVSADVVPDRWKHCVLVINQQLGDMAGYYFVQESFRGNSRDQVYDMIETLRETYLKAFPKLEWLDDPTTTGAVKKMNAIVQLIGFSTDSPNVTSSDSLEEYFSEYKVHPEDYFGNQMRENQWSTKKSFRELDKSVNMLKMHMVPQTVNAYYSPTQNQIVFPAGILQPPFFHTENPEYINYGGIGVVAGHEITHGFDNRGHLFDFEGRMHNWWTNATSKAFNTKTRCFVEQYGNFSIKGSDGMTYHVNGQLTLGENIADNGGLKQAFEAWKARSNDDKNGKKFKNHQLPGLNNFTPEQLFFISYARPWCSKQRPESVIRQMRTDPHTLAKYRINGAVQNSVAFARAFKCVVGAPMNPEKKCDLW</sequence>
<evidence type="ECO:0000256" key="6">
    <source>
        <dbReference type="ARBA" id="ARBA00022833"/>
    </source>
</evidence>
<comment type="caution">
    <text evidence="10">The sequence shown here is derived from an EMBL/GenBank/DDBJ whole genome shotgun (WGS) entry which is preliminary data.</text>
</comment>
<feature type="domain" description="Peptidase M13 C-terminal" evidence="8">
    <location>
        <begin position="534"/>
        <end position="748"/>
    </location>
</feature>
<evidence type="ECO:0000313" key="10">
    <source>
        <dbReference type="EMBL" id="KAG0006918.1"/>
    </source>
</evidence>
<evidence type="ECO:0000256" key="4">
    <source>
        <dbReference type="ARBA" id="ARBA00022723"/>
    </source>
</evidence>
<dbReference type="InterPro" id="IPR042089">
    <property type="entry name" value="Peptidase_M13_dom_2"/>
</dbReference>
<dbReference type="OrthoDB" id="6475849at2759"/>
<dbReference type="Pfam" id="PF05649">
    <property type="entry name" value="Peptidase_M13_N"/>
    <property type="match status" value="1"/>
</dbReference>
<keyword evidence="4" id="KW-0479">Metal-binding</keyword>
<dbReference type="GO" id="GO:0004222">
    <property type="term" value="F:metalloendopeptidase activity"/>
    <property type="evidence" value="ECO:0007669"/>
    <property type="project" value="InterPro"/>
</dbReference>
<dbReference type="Gene3D" id="1.10.1380.10">
    <property type="entry name" value="Neutral endopeptidase , domain2"/>
    <property type="match status" value="1"/>
</dbReference>
<keyword evidence="5" id="KW-0378">Hydrolase</keyword>
<protein>
    <recommendedName>
        <fullName evidence="12">Endothelin-converting enzyme 1</fullName>
    </recommendedName>
</protein>
<feature type="domain" description="Peptidase M13 N-terminal" evidence="9">
    <location>
        <begin position="49"/>
        <end position="471"/>
    </location>
</feature>
<dbReference type="PANTHER" id="PTHR11733">
    <property type="entry name" value="ZINC METALLOPROTEASE FAMILY M13 NEPRILYSIN-RELATED"/>
    <property type="match status" value="1"/>
</dbReference>
<accession>A0A9P6SVT6</accession>
<evidence type="ECO:0000256" key="3">
    <source>
        <dbReference type="ARBA" id="ARBA00022670"/>
    </source>
</evidence>
<dbReference type="PROSITE" id="PS51885">
    <property type="entry name" value="NEPRILYSIN"/>
    <property type="match status" value="1"/>
</dbReference>
<evidence type="ECO:0000256" key="7">
    <source>
        <dbReference type="ARBA" id="ARBA00023049"/>
    </source>
</evidence>
<evidence type="ECO:0000259" key="8">
    <source>
        <dbReference type="Pfam" id="PF01431"/>
    </source>
</evidence>
<dbReference type="EMBL" id="JAAAHW010000036">
    <property type="protein sequence ID" value="KAG0006918.1"/>
    <property type="molecule type" value="Genomic_DNA"/>
</dbReference>
<evidence type="ECO:0000313" key="11">
    <source>
        <dbReference type="Proteomes" id="UP000749646"/>
    </source>
</evidence>